<evidence type="ECO:0000259" key="4">
    <source>
        <dbReference type="SMART" id="SM00043"/>
    </source>
</evidence>
<dbReference type="GO" id="GO:0031643">
    <property type="term" value="P:positive regulation of myelination"/>
    <property type="evidence" value="ECO:0007669"/>
    <property type="project" value="TreeGrafter"/>
</dbReference>
<dbReference type="Proteomes" id="UP001178508">
    <property type="component" value="Chromosome 5"/>
</dbReference>
<dbReference type="GO" id="GO:0005615">
    <property type="term" value="C:extracellular space"/>
    <property type="evidence" value="ECO:0007669"/>
    <property type="project" value="TreeGrafter"/>
</dbReference>
<keyword evidence="3" id="KW-0732">Signal</keyword>
<dbReference type="GO" id="GO:0005770">
    <property type="term" value="C:late endosome"/>
    <property type="evidence" value="ECO:0007669"/>
    <property type="project" value="TreeGrafter"/>
</dbReference>
<dbReference type="GO" id="GO:1903979">
    <property type="term" value="P:negative regulation of microglial cell activation"/>
    <property type="evidence" value="ECO:0007669"/>
    <property type="project" value="TreeGrafter"/>
</dbReference>
<dbReference type="GO" id="GO:0005794">
    <property type="term" value="C:Golgi apparatus"/>
    <property type="evidence" value="ECO:0007669"/>
    <property type="project" value="TreeGrafter"/>
</dbReference>
<evidence type="ECO:0000313" key="6">
    <source>
        <dbReference type="Proteomes" id="UP001178508"/>
    </source>
</evidence>
<keyword evidence="2" id="KW-1015">Disulfide bond</keyword>
<feature type="domain" description="Cystatin" evidence="4">
    <location>
        <begin position="30"/>
        <end position="143"/>
    </location>
</feature>
<dbReference type="GO" id="GO:0006955">
    <property type="term" value="P:immune response"/>
    <property type="evidence" value="ECO:0007669"/>
    <property type="project" value="InterPro"/>
</dbReference>
<dbReference type="AlphaFoldDB" id="A0AAV1FAR3"/>
<dbReference type="InterPro" id="IPR042886">
    <property type="entry name" value="Cystatin-F"/>
</dbReference>
<dbReference type="PANTHER" id="PTHR47141">
    <property type="entry name" value="CYSTATIN-F"/>
    <property type="match status" value="1"/>
</dbReference>
<name>A0AAV1FAR3_XYRNO</name>
<dbReference type="SMART" id="SM00043">
    <property type="entry name" value="CY"/>
    <property type="match status" value="1"/>
</dbReference>
<dbReference type="CDD" id="cd00042">
    <property type="entry name" value="CY"/>
    <property type="match status" value="1"/>
</dbReference>
<keyword evidence="6" id="KW-1185">Reference proteome</keyword>
<protein>
    <submittedName>
        <fullName evidence="5">Cystatin-F</fullName>
    </submittedName>
</protein>
<dbReference type="InterPro" id="IPR046350">
    <property type="entry name" value="Cystatin_sf"/>
</dbReference>
<evidence type="ECO:0000313" key="5">
    <source>
        <dbReference type="EMBL" id="CAJ1057602.1"/>
    </source>
</evidence>
<organism evidence="5 6">
    <name type="scientific">Xyrichtys novacula</name>
    <name type="common">Pearly razorfish</name>
    <name type="synonym">Hemipteronotus novacula</name>
    <dbReference type="NCBI Taxonomy" id="13765"/>
    <lineage>
        <taxon>Eukaryota</taxon>
        <taxon>Metazoa</taxon>
        <taxon>Chordata</taxon>
        <taxon>Craniata</taxon>
        <taxon>Vertebrata</taxon>
        <taxon>Euteleostomi</taxon>
        <taxon>Actinopterygii</taxon>
        <taxon>Neopterygii</taxon>
        <taxon>Teleostei</taxon>
        <taxon>Neoteleostei</taxon>
        <taxon>Acanthomorphata</taxon>
        <taxon>Eupercaria</taxon>
        <taxon>Labriformes</taxon>
        <taxon>Labridae</taxon>
        <taxon>Xyrichtys</taxon>
    </lineage>
</organism>
<evidence type="ECO:0000256" key="3">
    <source>
        <dbReference type="SAM" id="SignalP"/>
    </source>
</evidence>
<dbReference type="GO" id="GO:0005764">
    <property type="term" value="C:lysosome"/>
    <property type="evidence" value="ECO:0007669"/>
    <property type="project" value="TreeGrafter"/>
</dbReference>
<proteinExistence type="inferred from homology"/>
<evidence type="ECO:0000256" key="2">
    <source>
        <dbReference type="ARBA" id="ARBA00023157"/>
    </source>
</evidence>
<dbReference type="GO" id="GO:0005783">
    <property type="term" value="C:endoplasmic reticulum"/>
    <property type="evidence" value="ECO:0007669"/>
    <property type="project" value="TreeGrafter"/>
</dbReference>
<accession>A0AAV1FAR3</accession>
<dbReference type="PANTHER" id="PTHR47141:SF1">
    <property type="entry name" value="CYSTATIN-F"/>
    <property type="match status" value="1"/>
</dbReference>
<comment type="similarity">
    <text evidence="1">Belongs to the cystatin family.</text>
</comment>
<sequence>MMGQKTLLLLLSLLAVLEMASALGFYYGRSMPGSPYNISRTDPRIQKVVLDATFTFNNQSNDAYLFKPYAIYRAQRQVVKGVRYIVDFEISRTVCRKRDSNHNDLPNCDFQPEGRLHQTFRCHLEVWVIPWRKESITQVFFCQS</sequence>
<dbReference type="GO" id="GO:0004869">
    <property type="term" value="F:cysteine-type endopeptidase inhibitor activity"/>
    <property type="evidence" value="ECO:0007669"/>
    <property type="project" value="InterPro"/>
</dbReference>
<dbReference type="SUPFAM" id="SSF54403">
    <property type="entry name" value="Cystatin/monellin"/>
    <property type="match status" value="1"/>
</dbReference>
<feature type="signal peptide" evidence="3">
    <location>
        <begin position="1"/>
        <end position="22"/>
    </location>
</feature>
<dbReference type="Pfam" id="PF00031">
    <property type="entry name" value="Cystatin"/>
    <property type="match status" value="1"/>
</dbReference>
<evidence type="ECO:0000256" key="1">
    <source>
        <dbReference type="ARBA" id="ARBA00009403"/>
    </source>
</evidence>
<gene>
    <name evidence="5" type="ORF">XNOV1_A040455</name>
</gene>
<dbReference type="FunFam" id="3.10.450.10:FF:000004">
    <property type="entry name" value="Cystatin C"/>
    <property type="match status" value="1"/>
</dbReference>
<dbReference type="InterPro" id="IPR000010">
    <property type="entry name" value="Cystatin_dom"/>
</dbReference>
<dbReference type="Gene3D" id="3.10.450.10">
    <property type="match status" value="1"/>
</dbReference>
<reference evidence="5" key="1">
    <citation type="submission" date="2023-08" db="EMBL/GenBank/DDBJ databases">
        <authorList>
            <person name="Alioto T."/>
            <person name="Alioto T."/>
            <person name="Gomez Garrido J."/>
        </authorList>
    </citation>
    <scope>NUCLEOTIDE SEQUENCE</scope>
</reference>
<dbReference type="EMBL" id="OY660868">
    <property type="protein sequence ID" value="CAJ1057602.1"/>
    <property type="molecule type" value="Genomic_DNA"/>
</dbReference>
<feature type="chain" id="PRO_5043449280" evidence="3">
    <location>
        <begin position="23"/>
        <end position="144"/>
    </location>
</feature>